<organism evidence="2 3">
    <name type="scientific">Klebsiella pneumoniae</name>
    <dbReference type="NCBI Taxonomy" id="573"/>
    <lineage>
        <taxon>Bacteria</taxon>
        <taxon>Pseudomonadati</taxon>
        <taxon>Pseudomonadota</taxon>
        <taxon>Gammaproteobacteria</taxon>
        <taxon>Enterobacterales</taxon>
        <taxon>Enterobacteriaceae</taxon>
        <taxon>Klebsiella/Raoultella group</taxon>
        <taxon>Klebsiella</taxon>
        <taxon>Klebsiella pneumoniae complex</taxon>
    </lineage>
</organism>
<dbReference type="PANTHER" id="PTHR46401:SF2">
    <property type="entry name" value="GLYCOSYLTRANSFERASE WBBK-RELATED"/>
    <property type="match status" value="1"/>
</dbReference>
<evidence type="ECO:0000256" key="1">
    <source>
        <dbReference type="ARBA" id="ARBA00022679"/>
    </source>
</evidence>
<name>A0A2X3GZE5_KLEPN</name>
<reference evidence="2 3" key="1">
    <citation type="submission" date="2018-06" db="EMBL/GenBank/DDBJ databases">
        <authorList>
            <consortium name="Pathogen Informatics"/>
            <person name="Doyle S."/>
        </authorList>
    </citation>
    <scope>NUCLEOTIDE SEQUENCE [LARGE SCALE GENOMIC DNA]</scope>
    <source>
        <strain evidence="2 3">NCTC13465</strain>
    </source>
</reference>
<dbReference type="SUPFAM" id="SSF53756">
    <property type="entry name" value="UDP-Glycosyltransferase/glycogen phosphorylase"/>
    <property type="match status" value="1"/>
</dbReference>
<dbReference type="Pfam" id="PF13439">
    <property type="entry name" value="Glyco_transf_4"/>
    <property type="match status" value="1"/>
</dbReference>
<accession>A0A2X3GZE5</accession>
<dbReference type="RefSeq" id="WP_021514687.1">
    <property type="nucleotide sequence ID" value="NZ_BAABZY010000065.1"/>
</dbReference>
<dbReference type="EMBL" id="UAWQ01000021">
    <property type="protein sequence ID" value="SQC63835.1"/>
    <property type="molecule type" value="Genomic_DNA"/>
</dbReference>
<dbReference type="GO" id="GO:0009103">
    <property type="term" value="P:lipopolysaccharide biosynthetic process"/>
    <property type="evidence" value="ECO:0007669"/>
    <property type="project" value="TreeGrafter"/>
</dbReference>
<keyword evidence="1 2" id="KW-0808">Transferase</keyword>
<dbReference type="Proteomes" id="UP000251721">
    <property type="component" value="Unassembled WGS sequence"/>
</dbReference>
<dbReference type="GO" id="GO:0043750">
    <property type="term" value="F:phosphatidylinositol alpha-mannosyltransferase activity"/>
    <property type="evidence" value="ECO:0007669"/>
    <property type="project" value="UniProtKB-EC"/>
</dbReference>
<dbReference type="Pfam" id="PF00534">
    <property type="entry name" value="Glycos_transf_1"/>
    <property type="match status" value="1"/>
</dbReference>
<proteinExistence type="predicted"/>
<keyword evidence="2" id="KW-0328">Glycosyltransferase</keyword>
<dbReference type="InterPro" id="IPR028098">
    <property type="entry name" value="Glyco_trans_4-like_N"/>
</dbReference>
<evidence type="ECO:0000313" key="2">
    <source>
        <dbReference type="EMBL" id="SQC63835.1"/>
    </source>
</evidence>
<dbReference type="AlphaFoldDB" id="A0A2X3GZE5"/>
<sequence length="376" mass="42727">MANVIIFTNEYFPFKGGIGRYCEEVINEIKLQHKVTLVGPAYDSSLTRDKRSEGIRLELFPGGQFKYWHLPKLIKKVSSIDFEQYDYVLVADWPFWVAIEFLNRFSFKRKIRFNLMLHGSEVLNLKFGRASIFSKILNMFDGVKKIFTNSNYTKKILLEYHQVPKDISIITTYLGVNESEFARNNVFLKNVNNETFNILSVGRLDERKGFDNVIKALGMLDNDVKQHIKFTIVGNGSLEFKGYLKTLAKENSVDVEIKSGVSDSKLNELYGEANLFVLAAKSSNKKIEGFGLVFLEAAKHGVPSLATDVGAISEVVKNENTGLVVKEDISELSQAIYRCYTHRDLLVKFSNNCVNDVANYSWAKLADITFSDINNK</sequence>
<dbReference type="InterPro" id="IPR001296">
    <property type="entry name" value="Glyco_trans_1"/>
</dbReference>
<dbReference type="CDD" id="cd03801">
    <property type="entry name" value="GT4_PimA-like"/>
    <property type="match status" value="1"/>
</dbReference>
<evidence type="ECO:0000313" key="3">
    <source>
        <dbReference type="Proteomes" id="UP000251721"/>
    </source>
</evidence>
<dbReference type="PANTHER" id="PTHR46401">
    <property type="entry name" value="GLYCOSYLTRANSFERASE WBBK-RELATED"/>
    <property type="match status" value="1"/>
</dbReference>
<protein>
    <submittedName>
        <fullName evidence="2">Group 1 glycosyl transferase</fullName>
        <ecNumber evidence="2">2.4.1.345</ecNumber>
    </submittedName>
</protein>
<dbReference type="EC" id="2.4.1.345" evidence="2"/>
<dbReference type="Gene3D" id="3.40.50.2000">
    <property type="entry name" value="Glycogen Phosphorylase B"/>
    <property type="match status" value="2"/>
</dbReference>
<gene>
    <name evidence="2" type="primary">pimB</name>
    <name evidence="2" type="ORF">NCTC13465_06778</name>
</gene>